<name>A0A9P6AWV6_9AGAM</name>
<dbReference type="SUPFAM" id="SSF56112">
    <property type="entry name" value="Protein kinase-like (PK-like)"/>
    <property type="match status" value="1"/>
</dbReference>
<keyword evidence="3 6" id="KW-0547">Nucleotide-binding</keyword>
<feature type="compositionally biased region" description="Polar residues" evidence="7">
    <location>
        <begin position="98"/>
        <end position="109"/>
    </location>
</feature>
<comment type="caution">
    <text evidence="9">The sequence shown here is derived from an EMBL/GenBank/DDBJ whole genome shotgun (WGS) entry which is preliminary data.</text>
</comment>
<feature type="compositionally biased region" description="Basic and acidic residues" evidence="7">
    <location>
        <begin position="182"/>
        <end position="201"/>
    </location>
</feature>
<evidence type="ECO:0000313" key="9">
    <source>
        <dbReference type="EMBL" id="KAF9512850.1"/>
    </source>
</evidence>
<keyword evidence="2" id="KW-0808">Transferase</keyword>
<dbReference type="Gene3D" id="1.10.510.10">
    <property type="entry name" value="Transferase(Phosphotransferase) domain 1"/>
    <property type="match status" value="1"/>
</dbReference>
<gene>
    <name evidence="9" type="ORF">BS47DRAFT_1372709</name>
</gene>
<proteinExistence type="predicted"/>
<evidence type="ECO:0000313" key="10">
    <source>
        <dbReference type="Proteomes" id="UP000886523"/>
    </source>
</evidence>
<dbReference type="PROSITE" id="PS50011">
    <property type="entry name" value="PROTEIN_KINASE_DOM"/>
    <property type="match status" value="1"/>
</dbReference>
<feature type="compositionally biased region" description="Basic and acidic residues" evidence="7">
    <location>
        <begin position="7"/>
        <end position="21"/>
    </location>
</feature>
<evidence type="ECO:0000256" key="2">
    <source>
        <dbReference type="ARBA" id="ARBA00022679"/>
    </source>
</evidence>
<feature type="domain" description="Protein kinase" evidence="8">
    <location>
        <begin position="345"/>
        <end position="640"/>
    </location>
</feature>
<dbReference type="GO" id="GO:0004674">
    <property type="term" value="F:protein serine/threonine kinase activity"/>
    <property type="evidence" value="ECO:0007669"/>
    <property type="project" value="UniProtKB-KW"/>
</dbReference>
<feature type="region of interest" description="Disordered" evidence="7">
    <location>
        <begin position="177"/>
        <end position="231"/>
    </location>
</feature>
<dbReference type="InterPro" id="IPR000719">
    <property type="entry name" value="Prot_kinase_dom"/>
</dbReference>
<keyword evidence="1" id="KW-0723">Serine/threonine-protein kinase</keyword>
<dbReference type="InterPro" id="IPR050494">
    <property type="entry name" value="Ser_Thr_dual-spec_kinase"/>
</dbReference>
<dbReference type="PANTHER" id="PTHR24058">
    <property type="entry name" value="DUAL SPECIFICITY PROTEIN KINASE"/>
    <property type="match status" value="1"/>
</dbReference>
<dbReference type="PROSITE" id="PS00107">
    <property type="entry name" value="PROTEIN_KINASE_ATP"/>
    <property type="match status" value="1"/>
</dbReference>
<dbReference type="Proteomes" id="UP000886523">
    <property type="component" value="Unassembled WGS sequence"/>
</dbReference>
<dbReference type="PANTHER" id="PTHR24058:SF103">
    <property type="entry name" value="SERINE_THREONINE-PROTEIN KINASE PRP4 HOMOLOG"/>
    <property type="match status" value="1"/>
</dbReference>
<organism evidence="9 10">
    <name type="scientific">Hydnum rufescens UP504</name>
    <dbReference type="NCBI Taxonomy" id="1448309"/>
    <lineage>
        <taxon>Eukaryota</taxon>
        <taxon>Fungi</taxon>
        <taxon>Dikarya</taxon>
        <taxon>Basidiomycota</taxon>
        <taxon>Agaricomycotina</taxon>
        <taxon>Agaricomycetes</taxon>
        <taxon>Cantharellales</taxon>
        <taxon>Hydnaceae</taxon>
        <taxon>Hydnum</taxon>
    </lineage>
</organism>
<evidence type="ECO:0000259" key="8">
    <source>
        <dbReference type="PROSITE" id="PS50011"/>
    </source>
</evidence>
<dbReference type="OrthoDB" id="9332038at2759"/>
<accession>A0A9P6AWV6</accession>
<evidence type="ECO:0000256" key="1">
    <source>
        <dbReference type="ARBA" id="ARBA00022527"/>
    </source>
</evidence>
<protein>
    <recommendedName>
        <fullName evidence="8">Protein kinase domain-containing protein</fullName>
    </recommendedName>
</protein>
<evidence type="ECO:0000256" key="3">
    <source>
        <dbReference type="ARBA" id="ARBA00022741"/>
    </source>
</evidence>
<dbReference type="AlphaFoldDB" id="A0A9P6AWV6"/>
<dbReference type="InterPro" id="IPR017441">
    <property type="entry name" value="Protein_kinase_ATP_BS"/>
</dbReference>
<keyword evidence="4" id="KW-0418">Kinase</keyword>
<dbReference type="Gene3D" id="3.30.200.20">
    <property type="entry name" value="Phosphorylase Kinase, domain 1"/>
    <property type="match status" value="1"/>
</dbReference>
<feature type="compositionally biased region" description="Basic and acidic residues" evidence="7">
    <location>
        <begin position="210"/>
        <end position="223"/>
    </location>
</feature>
<feature type="binding site" evidence="6">
    <location>
        <position position="377"/>
    </location>
    <ligand>
        <name>ATP</name>
        <dbReference type="ChEBI" id="CHEBI:30616"/>
    </ligand>
</feature>
<evidence type="ECO:0000256" key="7">
    <source>
        <dbReference type="SAM" id="MobiDB-lite"/>
    </source>
</evidence>
<evidence type="ECO:0000256" key="5">
    <source>
        <dbReference type="ARBA" id="ARBA00022840"/>
    </source>
</evidence>
<dbReference type="Pfam" id="PF00069">
    <property type="entry name" value="Pkinase"/>
    <property type="match status" value="2"/>
</dbReference>
<feature type="region of interest" description="Disordered" evidence="7">
    <location>
        <begin position="1"/>
        <end position="161"/>
    </location>
</feature>
<feature type="compositionally biased region" description="Basic and acidic residues" evidence="7">
    <location>
        <begin position="32"/>
        <end position="73"/>
    </location>
</feature>
<sequence>MSVGSRRSRDDGDDKPRDWRDAYLAPHSSIAKRKEGPEDRERDHRGHPRYRGDRNSDHRSRRGSDSYRGDETRSSGYRGRPSNYHDRYRPPSKHGTPTPVTTAASTLVTARQPASDEREDGEISPRPEIVAPQTIEKVEPPAPVSTEVREEPQSPELALLASPPPIEDVIAARRAKRAAILAKHEAQKSQNREDYTQKQEQEDSMGAQRPRGDESIQMQEDRMGTPMTDGPVEEQISAADYDPSMDRREDDARRARHAAAEALADGIGEVSSPVDLTLKTDGADDGEDDDDMFALTVHNPKKSNKLLGAPVTVPQPLALASADVASDPEGYYQIVLGEALDGGRYQVFSSLGKGMFSAVVRARIIHGENLGKEVAIKIIRAQESMYKAGLKEVQILNKLAQADPDDKKHVVRLERTFEHRGHLCLVFESLSMNLREVVKRFGKDVGLNIGAVRAYTYQLVLALLLKLCDLGTASDVSENDIAPYLVSRFYRAPEIILGLPYDASLDVWSIGCTLYELYTGKILFPGRTNNQMLLHMMELKGRFNGKMIKKAKFGEVHFDENGLFKSVELDKITGKEIVRKVHVTKSKRDLRARIMPSSGRELKDDELKHLLNFVDFLDKSLSLDPAKRLTPKEALNHPFVRG</sequence>
<evidence type="ECO:0000256" key="4">
    <source>
        <dbReference type="ARBA" id="ARBA00022777"/>
    </source>
</evidence>
<keyword evidence="5 6" id="KW-0067">ATP-binding</keyword>
<evidence type="ECO:0000256" key="6">
    <source>
        <dbReference type="PROSITE-ProRule" id="PRU10141"/>
    </source>
</evidence>
<keyword evidence="10" id="KW-1185">Reference proteome</keyword>
<dbReference type="EMBL" id="MU128981">
    <property type="protein sequence ID" value="KAF9512850.1"/>
    <property type="molecule type" value="Genomic_DNA"/>
</dbReference>
<dbReference type="InterPro" id="IPR011009">
    <property type="entry name" value="Kinase-like_dom_sf"/>
</dbReference>
<reference evidence="9" key="1">
    <citation type="journal article" date="2020" name="Nat. Commun.">
        <title>Large-scale genome sequencing of mycorrhizal fungi provides insights into the early evolution of symbiotic traits.</title>
        <authorList>
            <person name="Miyauchi S."/>
            <person name="Kiss E."/>
            <person name="Kuo A."/>
            <person name="Drula E."/>
            <person name="Kohler A."/>
            <person name="Sanchez-Garcia M."/>
            <person name="Morin E."/>
            <person name="Andreopoulos B."/>
            <person name="Barry K.W."/>
            <person name="Bonito G."/>
            <person name="Buee M."/>
            <person name="Carver A."/>
            <person name="Chen C."/>
            <person name="Cichocki N."/>
            <person name="Clum A."/>
            <person name="Culley D."/>
            <person name="Crous P.W."/>
            <person name="Fauchery L."/>
            <person name="Girlanda M."/>
            <person name="Hayes R.D."/>
            <person name="Keri Z."/>
            <person name="LaButti K."/>
            <person name="Lipzen A."/>
            <person name="Lombard V."/>
            <person name="Magnuson J."/>
            <person name="Maillard F."/>
            <person name="Murat C."/>
            <person name="Nolan M."/>
            <person name="Ohm R.A."/>
            <person name="Pangilinan J."/>
            <person name="Pereira M.F."/>
            <person name="Perotto S."/>
            <person name="Peter M."/>
            <person name="Pfister S."/>
            <person name="Riley R."/>
            <person name="Sitrit Y."/>
            <person name="Stielow J.B."/>
            <person name="Szollosi G."/>
            <person name="Zifcakova L."/>
            <person name="Stursova M."/>
            <person name="Spatafora J.W."/>
            <person name="Tedersoo L."/>
            <person name="Vaario L.M."/>
            <person name="Yamada A."/>
            <person name="Yan M."/>
            <person name="Wang P."/>
            <person name="Xu J."/>
            <person name="Bruns T."/>
            <person name="Baldrian P."/>
            <person name="Vilgalys R."/>
            <person name="Dunand C."/>
            <person name="Henrissat B."/>
            <person name="Grigoriev I.V."/>
            <person name="Hibbett D."/>
            <person name="Nagy L.G."/>
            <person name="Martin F.M."/>
        </authorList>
    </citation>
    <scope>NUCLEOTIDE SEQUENCE</scope>
    <source>
        <strain evidence="9">UP504</strain>
    </source>
</reference>
<dbReference type="GO" id="GO:0005524">
    <property type="term" value="F:ATP binding"/>
    <property type="evidence" value="ECO:0007669"/>
    <property type="project" value="UniProtKB-UniRule"/>
</dbReference>